<sequence>MVSIIIPTYNEAPGIAGLLGHLRAAAGPGEAVEILVADCNSPDGTAQLARQAGARVVTCARKGRAAQLNAGAAAAEGSILYFLHADTYPPPDFLTHIRAAVAAGAGSGCFRLRFNDTHWFLRANAWCTRFDIDLIRFGDQSLFVQRPVFAQAGGFREDLLVMEDQEIIGRLRKAGPFRVLPQAVETSARKYHDNGVFRLQGLFTLIAVLHWLGVSQARLVRLYRRFIRQGKM</sequence>
<keyword evidence="3" id="KW-0328">Glycosyltransferase</keyword>
<dbReference type="Gene3D" id="3.90.550.10">
    <property type="entry name" value="Spore Coat Polysaccharide Biosynthesis Protein SpsA, Chain A"/>
    <property type="match status" value="1"/>
</dbReference>
<reference evidence="8 9" key="1">
    <citation type="submission" date="2020-05" db="EMBL/GenBank/DDBJ databases">
        <title>Complete genome sequence of Hymenobacter sp. TS19 in Coasted Sand Dune.</title>
        <authorList>
            <person name="Lee J.-H."/>
            <person name="Jung J.-H."/>
            <person name="Jeong S."/>
            <person name="Zhao L."/>
            <person name="Kim M.-K."/>
            <person name="Seo H.-S."/>
            <person name="Lim S."/>
        </authorList>
    </citation>
    <scope>NUCLEOTIDE SEQUENCE [LARGE SCALE GENOMIC DNA]</scope>
    <source>
        <strain evidence="8 9">TS19</strain>
    </source>
</reference>
<dbReference type="PANTHER" id="PTHR43646">
    <property type="entry name" value="GLYCOSYLTRANSFERASE"/>
    <property type="match status" value="1"/>
</dbReference>
<dbReference type="InterPro" id="IPR029044">
    <property type="entry name" value="Nucleotide-diphossugar_trans"/>
</dbReference>
<dbReference type="Pfam" id="PF00535">
    <property type="entry name" value="Glycos_transf_2"/>
    <property type="match status" value="1"/>
</dbReference>
<evidence type="ECO:0000256" key="5">
    <source>
        <dbReference type="ARBA" id="ARBA00023136"/>
    </source>
</evidence>
<dbReference type="EMBL" id="CP053538">
    <property type="protein sequence ID" value="QJX49307.1"/>
    <property type="molecule type" value="Genomic_DNA"/>
</dbReference>
<dbReference type="NCBIfam" id="TIGR04283">
    <property type="entry name" value="glyco_like_mftF"/>
    <property type="match status" value="1"/>
</dbReference>
<evidence type="ECO:0000313" key="9">
    <source>
        <dbReference type="Proteomes" id="UP000501623"/>
    </source>
</evidence>
<evidence type="ECO:0000313" key="8">
    <source>
        <dbReference type="EMBL" id="QJX49307.1"/>
    </source>
</evidence>
<dbReference type="KEGG" id="hts:HMJ29_16785"/>
<dbReference type="Proteomes" id="UP000501623">
    <property type="component" value="Chromosome"/>
</dbReference>
<keyword evidence="6" id="KW-1133">Transmembrane helix</keyword>
<name>A0A6M6BMZ6_9BACT</name>
<dbReference type="InterPro" id="IPR001173">
    <property type="entry name" value="Glyco_trans_2-like"/>
</dbReference>
<accession>A0A6M6BMZ6</accession>
<keyword evidence="9" id="KW-1185">Reference proteome</keyword>
<dbReference type="GO" id="GO:0005886">
    <property type="term" value="C:plasma membrane"/>
    <property type="evidence" value="ECO:0007669"/>
    <property type="project" value="UniProtKB-SubCell"/>
</dbReference>
<dbReference type="SUPFAM" id="SSF53448">
    <property type="entry name" value="Nucleotide-diphospho-sugar transferases"/>
    <property type="match status" value="1"/>
</dbReference>
<feature type="transmembrane region" description="Helical" evidence="6">
    <location>
        <begin position="202"/>
        <end position="223"/>
    </location>
</feature>
<evidence type="ECO:0000256" key="4">
    <source>
        <dbReference type="ARBA" id="ARBA00022679"/>
    </source>
</evidence>
<dbReference type="AlphaFoldDB" id="A0A6M6BMZ6"/>
<dbReference type="CDD" id="cd02522">
    <property type="entry name" value="GT_2_like_a"/>
    <property type="match status" value="1"/>
</dbReference>
<comment type="subcellular location">
    <subcellularLocation>
        <location evidence="1">Cell membrane</location>
    </subcellularLocation>
</comment>
<dbReference type="GO" id="GO:0016757">
    <property type="term" value="F:glycosyltransferase activity"/>
    <property type="evidence" value="ECO:0007669"/>
    <property type="project" value="UniProtKB-KW"/>
</dbReference>
<evidence type="ECO:0000259" key="7">
    <source>
        <dbReference type="Pfam" id="PF00535"/>
    </source>
</evidence>
<evidence type="ECO:0000256" key="2">
    <source>
        <dbReference type="ARBA" id="ARBA00022475"/>
    </source>
</evidence>
<gene>
    <name evidence="8" type="ORF">HMJ29_16785</name>
</gene>
<keyword evidence="2" id="KW-1003">Cell membrane</keyword>
<keyword evidence="5 6" id="KW-0472">Membrane</keyword>
<dbReference type="PANTHER" id="PTHR43646:SF2">
    <property type="entry name" value="GLYCOSYLTRANSFERASE 2-LIKE DOMAIN-CONTAINING PROTEIN"/>
    <property type="match status" value="1"/>
</dbReference>
<evidence type="ECO:0000256" key="1">
    <source>
        <dbReference type="ARBA" id="ARBA00004236"/>
    </source>
</evidence>
<keyword evidence="6" id="KW-0812">Transmembrane</keyword>
<organism evidence="8 9">
    <name type="scientific">Hymenobacter taeanensis</name>
    <dbReference type="NCBI Taxonomy" id="2735321"/>
    <lineage>
        <taxon>Bacteria</taxon>
        <taxon>Pseudomonadati</taxon>
        <taxon>Bacteroidota</taxon>
        <taxon>Cytophagia</taxon>
        <taxon>Cytophagales</taxon>
        <taxon>Hymenobacteraceae</taxon>
        <taxon>Hymenobacter</taxon>
    </lineage>
</organism>
<dbReference type="InterPro" id="IPR026461">
    <property type="entry name" value="Trfase_2_rSAM/seldom_assoc"/>
</dbReference>
<proteinExistence type="predicted"/>
<evidence type="ECO:0000256" key="6">
    <source>
        <dbReference type="SAM" id="Phobius"/>
    </source>
</evidence>
<evidence type="ECO:0000256" key="3">
    <source>
        <dbReference type="ARBA" id="ARBA00022676"/>
    </source>
</evidence>
<feature type="domain" description="Glycosyltransferase 2-like" evidence="7">
    <location>
        <begin position="3"/>
        <end position="122"/>
    </location>
</feature>
<keyword evidence="4 8" id="KW-0808">Transferase</keyword>
<protein>
    <submittedName>
        <fullName evidence="8">Glycosyltransferase family 2 protein</fullName>
    </submittedName>
</protein>